<evidence type="ECO:0000256" key="8">
    <source>
        <dbReference type="ARBA" id="ARBA00023180"/>
    </source>
</evidence>
<dbReference type="GO" id="GO:0045217">
    <property type="term" value="P:cell-cell junction maintenance"/>
    <property type="evidence" value="ECO:0007669"/>
    <property type="project" value="TreeGrafter"/>
</dbReference>
<dbReference type="InParanoid" id="E4WYL9"/>
<keyword evidence="7 9" id="KW-1015">Disulfide bond</keyword>
<evidence type="ECO:0000256" key="9">
    <source>
        <dbReference type="PROSITE-ProRule" id="PRU00196"/>
    </source>
</evidence>
<dbReference type="InterPro" id="IPR036383">
    <property type="entry name" value="TSP1_rpt_sf"/>
</dbReference>
<dbReference type="Pfam" id="PF00530">
    <property type="entry name" value="SRCR"/>
    <property type="match status" value="2"/>
</dbReference>
<sequence length="899" mass="101824">MRFKIFSVFLILSFEDSFSQTLRCPECGECDQSFFLPNTTCNDTHATIKPLVEDGDVKRAGISESAHPYGHNLACTHTIEVYCAPMKLTILKFDIEDEDPNDNYVKGDERNHCEWDSIRLKWHSKADQSDNATCSPAFCGVVNRLEDYIWGQGSISTSISDFKEYGENDPHDFGWMDPVYLNTTKVEIALHSDRSRSMYGFKIQYESGKECKEFNDTQVKDFPCNRNESHVNMVCDESGTWKCDRKNYYSVGNECKQLQWHEWESWGDCSVENSAAGVQIRKRSCIVGVPSLDSKYCRQCNSSAPYSPLVDKPSDCHLDFRSCKAESGSNLEDNPDIGVISALRDSIGFSRTKLVCRHFHRSTTASLTSRYRLPSTRRFLDDDSIFNNYSISLEHSDEITGVRIESYLIRDRYSIIANIALEISRRSGDALVKRVEPTQQLSNSAQFISLLAHFGRSAPKPRLAYTRVPDDWQLGYFSASATQHMLLGFYVNWVRPEHWTEWGACFDSLEKPVICNGTDSIRKRHKISGNTRKTTTSCSSFCAAEDENCKEPCMECGREACPVNGTLELATPKGASNKNLGILIIYRNGKYGTVCDDDWDNRPAELACEKLGRGPLKSWHAFSKSVLKEEVAFNTNGKEHDIHEYPILVDNIKCAENATAWENCTWIDAHNCGHAEDIVLECEARIDGWQRWSACDRHCGGGTRKRVYKCYDCNEQKCRNCISFLADLREKNATEKSESCNPQACPEIGSLQLVNVKPDGTIETNPNLNKGIVRVFYRNESATSGGEWGTVCDDYFTANVGRVICRQLGFSSFVTNVNPERGAGKLAGKIWMDDVICNGYELRLDECYKGQRIGGRGNNCDHEEDLYIECGERQKADWSPRQSIARNGWTMAKKRVFVY</sequence>
<feature type="disulfide bond" evidence="9">
    <location>
        <begin position="837"/>
        <end position="847"/>
    </location>
</feature>
<dbReference type="SMART" id="SM00209">
    <property type="entry name" value="TSP1"/>
    <property type="match status" value="2"/>
</dbReference>
<dbReference type="Gene3D" id="2.60.120.290">
    <property type="entry name" value="Spermadhesin, CUB domain"/>
    <property type="match status" value="1"/>
</dbReference>
<dbReference type="SUPFAM" id="SSF82895">
    <property type="entry name" value="TSP-1 type 1 repeat"/>
    <property type="match status" value="2"/>
</dbReference>
<evidence type="ECO:0000259" key="11">
    <source>
        <dbReference type="PROSITE" id="PS50287"/>
    </source>
</evidence>
<evidence type="ECO:0000256" key="3">
    <source>
        <dbReference type="ARBA" id="ARBA00022729"/>
    </source>
</evidence>
<dbReference type="InterPro" id="IPR053243">
    <property type="entry name" value="SJ_maturation_regulator"/>
</dbReference>
<protein>
    <recommendedName>
        <fullName evidence="11">SRCR domain-containing protein</fullName>
    </recommendedName>
</protein>
<dbReference type="PANTHER" id="PTHR47653:SF1">
    <property type="entry name" value="DELETED IN MALIGNANT BRAIN TUMORS 1 PROTEIN"/>
    <property type="match status" value="1"/>
</dbReference>
<name>E4WYL9_OIKDI</name>
<gene>
    <name evidence="12" type="ORF">GSOID_T00013557001</name>
    <name evidence="13" type="ORF">GSOID_T00032447001</name>
</gene>
<dbReference type="InterPro" id="IPR036772">
    <property type="entry name" value="SRCR-like_dom_sf"/>
</dbReference>
<organism evidence="12">
    <name type="scientific">Oikopleura dioica</name>
    <name type="common">Tunicate</name>
    <dbReference type="NCBI Taxonomy" id="34765"/>
    <lineage>
        <taxon>Eukaryota</taxon>
        <taxon>Metazoa</taxon>
        <taxon>Chordata</taxon>
        <taxon>Tunicata</taxon>
        <taxon>Appendicularia</taxon>
        <taxon>Copelata</taxon>
        <taxon>Oikopleuridae</taxon>
        <taxon>Oikopleura</taxon>
    </lineage>
</organism>
<dbReference type="InterPro" id="IPR001190">
    <property type="entry name" value="SRCR"/>
</dbReference>
<dbReference type="Gene3D" id="2.20.100.10">
    <property type="entry name" value="Thrombospondin type-1 (TSP1) repeat"/>
    <property type="match status" value="1"/>
</dbReference>
<dbReference type="EMBL" id="FN655243">
    <property type="protein sequence ID" value="CBY38500.1"/>
    <property type="molecule type" value="Genomic_DNA"/>
</dbReference>
<dbReference type="PRINTS" id="PR00258">
    <property type="entry name" value="SPERACTRCPTR"/>
</dbReference>
<dbReference type="GO" id="GO:0016020">
    <property type="term" value="C:membrane"/>
    <property type="evidence" value="ECO:0007669"/>
    <property type="project" value="UniProtKB-SubCell"/>
</dbReference>
<dbReference type="OrthoDB" id="536948at2759"/>
<evidence type="ECO:0000313" key="13">
    <source>
        <dbReference type="EMBL" id="CBY38500.1"/>
    </source>
</evidence>
<dbReference type="Gene3D" id="3.10.250.10">
    <property type="entry name" value="SRCR-like domain"/>
    <property type="match status" value="2"/>
</dbReference>
<evidence type="ECO:0000256" key="4">
    <source>
        <dbReference type="ARBA" id="ARBA00022737"/>
    </source>
</evidence>
<evidence type="ECO:0000256" key="5">
    <source>
        <dbReference type="ARBA" id="ARBA00022989"/>
    </source>
</evidence>
<comment type="caution">
    <text evidence="9">Lacks conserved residue(s) required for the propagation of feature annotation.</text>
</comment>
<comment type="subcellular location">
    <subcellularLocation>
        <location evidence="1">Membrane</location>
        <topology evidence="1">Single-pass membrane protein</topology>
    </subcellularLocation>
</comment>
<dbReference type="SMART" id="SM00202">
    <property type="entry name" value="SR"/>
    <property type="match status" value="2"/>
</dbReference>
<dbReference type="Proteomes" id="UP000001307">
    <property type="component" value="Unassembled WGS sequence"/>
</dbReference>
<keyword evidence="4" id="KW-0677">Repeat</keyword>
<evidence type="ECO:0000256" key="6">
    <source>
        <dbReference type="ARBA" id="ARBA00023136"/>
    </source>
</evidence>
<dbReference type="PANTHER" id="PTHR47653">
    <property type="entry name" value="PROTEIN BARK BEETLE"/>
    <property type="match status" value="1"/>
</dbReference>
<evidence type="ECO:0000313" key="14">
    <source>
        <dbReference type="Proteomes" id="UP000001307"/>
    </source>
</evidence>
<keyword evidence="5" id="KW-1133">Transmembrane helix</keyword>
<dbReference type="Proteomes" id="UP000011014">
    <property type="component" value="Unassembled WGS sequence"/>
</dbReference>
<dbReference type="FunFam" id="3.10.250.10:FF:000016">
    <property type="entry name" value="Scavenger receptor cysteine-rich protein type 12"/>
    <property type="match status" value="1"/>
</dbReference>
<keyword evidence="3 10" id="KW-0732">Signal</keyword>
<evidence type="ECO:0000256" key="10">
    <source>
        <dbReference type="SAM" id="SignalP"/>
    </source>
</evidence>
<feature type="disulfide bond" evidence="9">
    <location>
        <begin position="654"/>
        <end position="664"/>
    </location>
</feature>
<dbReference type="EMBL" id="FN653019">
    <property type="protein sequence ID" value="CBY22783.1"/>
    <property type="molecule type" value="Genomic_DNA"/>
</dbReference>
<evidence type="ECO:0000256" key="1">
    <source>
        <dbReference type="ARBA" id="ARBA00004167"/>
    </source>
</evidence>
<feature type="signal peptide" evidence="10">
    <location>
        <begin position="1"/>
        <end position="19"/>
    </location>
</feature>
<dbReference type="PROSITE" id="PS50092">
    <property type="entry name" value="TSP1"/>
    <property type="match status" value="1"/>
</dbReference>
<evidence type="ECO:0000256" key="2">
    <source>
        <dbReference type="ARBA" id="ARBA00022692"/>
    </source>
</evidence>
<keyword evidence="2" id="KW-0812">Transmembrane</keyword>
<keyword evidence="14" id="KW-1185">Reference proteome</keyword>
<dbReference type="SUPFAM" id="SSF56487">
    <property type="entry name" value="SRCR-like"/>
    <property type="match status" value="2"/>
</dbReference>
<reference evidence="12" key="1">
    <citation type="journal article" date="2010" name="Science">
        <title>Plasticity of animal genome architecture unmasked by rapid evolution of a pelagic tunicate.</title>
        <authorList>
            <person name="Denoeud F."/>
            <person name="Henriet S."/>
            <person name="Mungpakdee S."/>
            <person name="Aury J.M."/>
            <person name="Da Silva C."/>
            <person name="Brinkmann H."/>
            <person name="Mikhaleva J."/>
            <person name="Olsen L.C."/>
            <person name="Jubin C."/>
            <person name="Canestro C."/>
            <person name="Bouquet J.M."/>
            <person name="Danks G."/>
            <person name="Poulain J."/>
            <person name="Campsteijn C."/>
            <person name="Adamski M."/>
            <person name="Cross I."/>
            <person name="Yadetie F."/>
            <person name="Muffato M."/>
            <person name="Louis A."/>
            <person name="Butcher S."/>
            <person name="Tsagkogeorga G."/>
            <person name="Konrad A."/>
            <person name="Singh S."/>
            <person name="Jensen M.F."/>
            <person name="Cong E.H."/>
            <person name="Eikeseth-Otteraa H."/>
            <person name="Noel B."/>
            <person name="Anthouard V."/>
            <person name="Porcel B.M."/>
            <person name="Kachouri-Lafond R."/>
            <person name="Nishino A."/>
            <person name="Ugolini M."/>
            <person name="Chourrout P."/>
            <person name="Nishida H."/>
            <person name="Aasland R."/>
            <person name="Huzurbazar S."/>
            <person name="Westhof E."/>
            <person name="Delsuc F."/>
            <person name="Lehrach H."/>
            <person name="Reinhardt R."/>
            <person name="Weissenbach J."/>
            <person name="Roy S.W."/>
            <person name="Artiguenave F."/>
            <person name="Postlethwait J.H."/>
            <person name="Manak J.R."/>
            <person name="Thompson E.M."/>
            <person name="Jaillon O."/>
            <person name="Du Pasquier L."/>
            <person name="Boudinot P."/>
            <person name="Liberles D.A."/>
            <person name="Volff J.N."/>
            <person name="Philippe H."/>
            <person name="Lenhard B."/>
            <person name="Roest Crollius H."/>
            <person name="Wincker P."/>
            <person name="Chourrout D."/>
        </authorList>
    </citation>
    <scope>NUCLEOTIDE SEQUENCE [LARGE SCALE GENOMIC DNA]</scope>
</reference>
<dbReference type="InterPro" id="IPR000884">
    <property type="entry name" value="TSP1_rpt"/>
</dbReference>
<feature type="domain" description="SRCR" evidence="11">
    <location>
        <begin position="567"/>
        <end position="683"/>
    </location>
</feature>
<accession>E4WYL9</accession>
<feature type="chain" id="PRO_5007653897" description="SRCR domain-containing protein" evidence="10">
    <location>
        <begin position="20"/>
        <end position="899"/>
    </location>
</feature>
<dbReference type="PROSITE" id="PS50287">
    <property type="entry name" value="SRCR_2"/>
    <property type="match status" value="2"/>
</dbReference>
<evidence type="ECO:0000256" key="7">
    <source>
        <dbReference type="ARBA" id="ARBA00023157"/>
    </source>
</evidence>
<feature type="domain" description="SRCR" evidence="11">
    <location>
        <begin position="751"/>
        <end position="871"/>
    </location>
</feature>
<evidence type="ECO:0000313" key="12">
    <source>
        <dbReference type="EMBL" id="CBY22783.1"/>
    </source>
</evidence>
<keyword evidence="8" id="KW-0325">Glycoprotein</keyword>
<keyword evidence="6" id="KW-0472">Membrane</keyword>
<dbReference type="InterPro" id="IPR035914">
    <property type="entry name" value="Sperma_CUB_dom_sf"/>
</dbReference>
<dbReference type="AlphaFoldDB" id="E4WYL9"/>
<proteinExistence type="predicted"/>